<dbReference type="PANTHER" id="PTHR13090:SF1">
    <property type="entry name" value="ARGININE-HYDROXYLASE NDUFAF5, MITOCHONDRIAL"/>
    <property type="match status" value="1"/>
</dbReference>
<organism evidence="3 4">
    <name type="scientific">Tepidicella xavieri</name>
    <dbReference type="NCBI Taxonomy" id="360241"/>
    <lineage>
        <taxon>Bacteria</taxon>
        <taxon>Pseudomonadati</taxon>
        <taxon>Pseudomonadota</taxon>
        <taxon>Betaproteobacteria</taxon>
        <taxon>Burkholderiales</taxon>
        <taxon>Tepidicella</taxon>
    </lineage>
</organism>
<dbReference type="OrthoDB" id="9760689at2"/>
<dbReference type="InterPro" id="IPR029063">
    <property type="entry name" value="SAM-dependent_MTases_sf"/>
</dbReference>
<dbReference type="GO" id="GO:0032259">
    <property type="term" value="P:methylation"/>
    <property type="evidence" value="ECO:0007669"/>
    <property type="project" value="UniProtKB-KW"/>
</dbReference>
<keyword evidence="1 3" id="KW-0489">Methyltransferase</keyword>
<dbReference type="Proteomes" id="UP000295510">
    <property type="component" value="Unassembled WGS sequence"/>
</dbReference>
<evidence type="ECO:0000256" key="2">
    <source>
        <dbReference type="ARBA" id="ARBA00022679"/>
    </source>
</evidence>
<evidence type="ECO:0000313" key="4">
    <source>
        <dbReference type="Proteomes" id="UP000295510"/>
    </source>
</evidence>
<keyword evidence="4" id="KW-1185">Reference proteome</keyword>
<name>A0A4R6U297_9BURK</name>
<dbReference type="SUPFAM" id="SSF53335">
    <property type="entry name" value="S-adenosyl-L-methionine-dependent methyltransferases"/>
    <property type="match status" value="1"/>
</dbReference>
<proteinExistence type="predicted"/>
<gene>
    <name evidence="3" type="ORF">DFR43_11749</name>
</gene>
<dbReference type="RefSeq" id="WP_133599019.1">
    <property type="nucleotide sequence ID" value="NZ_SNYL01000017.1"/>
</dbReference>
<dbReference type="AlphaFoldDB" id="A0A4R6U297"/>
<comment type="caution">
    <text evidence="3">The sequence shown here is derived from an EMBL/GenBank/DDBJ whole genome shotgun (WGS) entry which is preliminary data.</text>
</comment>
<dbReference type="InterPro" id="IPR050602">
    <property type="entry name" value="Malonyl-ACP_OMT"/>
</dbReference>
<reference evidence="3 4" key="1">
    <citation type="submission" date="2019-03" db="EMBL/GenBank/DDBJ databases">
        <title>Genomic Encyclopedia of Type Strains, Phase IV (KMG-IV): sequencing the most valuable type-strain genomes for metagenomic binning, comparative biology and taxonomic classification.</title>
        <authorList>
            <person name="Goeker M."/>
        </authorList>
    </citation>
    <scope>NUCLEOTIDE SEQUENCE [LARGE SCALE GENOMIC DNA]</scope>
    <source>
        <strain evidence="3 4">DSM 19605</strain>
    </source>
</reference>
<evidence type="ECO:0000313" key="3">
    <source>
        <dbReference type="EMBL" id="TDQ40548.1"/>
    </source>
</evidence>
<protein>
    <submittedName>
        <fullName evidence="3">Malonyl-CoA O-methyltransferase</fullName>
    </submittedName>
</protein>
<dbReference type="PANTHER" id="PTHR13090">
    <property type="entry name" value="ARGININE-HYDROXYLASE NDUFAF5, MITOCHONDRIAL"/>
    <property type="match status" value="1"/>
</dbReference>
<dbReference type="GO" id="GO:0008168">
    <property type="term" value="F:methyltransferase activity"/>
    <property type="evidence" value="ECO:0007669"/>
    <property type="project" value="UniProtKB-KW"/>
</dbReference>
<accession>A0A4R6U297</accession>
<dbReference type="Gene3D" id="3.40.50.150">
    <property type="entry name" value="Vaccinia Virus protein VP39"/>
    <property type="match status" value="1"/>
</dbReference>
<keyword evidence="2 3" id="KW-0808">Transferase</keyword>
<dbReference type="EMBL" id="SNYL01000017">
    <property type="protein sequence ID" value="TDQ40548.1"/>
    <property type="molecule type" value="Genomic_DNA"/>
</dbReference>
<evidence type="ECO:0000256" key="1">
    <source>
        <dbReference type="ARBA" id="ARBA00022603"/>
    </source>
</evidence>
<sequence length="312" mass="34315">MSDAATPGPVPDLDPVAARRWRERLRATSPWLSEEVGRRMAQRLSWFRQRPAAWVNWNPVLGGVQAHRAVAAQCPEAVVELAGDESPVTWQAAGLRPAPAAAPWWRRWIGGAATANAAASSAAAVAPGQADLLWANLSLHLYDRPHEVLQTWKQWLRTDGIVMFSCLGPDTLIELRRAYALAGWPPPAPAMTDMHDWGDMLVATGFAEPVMDMERLTLTYPDAQRLLADLRAGGRNLHQGRRAVTPGRAHLRAWQALVERELPRTSDGHLSLTVEVIYGHAVKPVPRARVSASTQVPLDDLRAMLRRPPANG</sequence>